<organism evidence="1 2">
    <name type="scientific">Dermatophagoides pteronyssinus</name>
    <name type="common">European house dust mite</name>
    <dbReference type="NCBI Taxonomy" id="6956"/>
    <lineage>
        <taxon>Eukaryota</taxon>
        <taxon>Metazoa</taxon>
        <taxon>Ecdysozoa</taxon>
        <taxon>Arthropoda</taxon>
        <taxon>Chelicerata</taxon>
        <taxon>Arachnida</taxon>
        <taxon>Acari</taxon>
        <taxon>Acariformes</taxon>
        <taxon>Sarcoptiformes</taxon>
        <taxon>Astigmata</taxon>
        <taxon>Psoroptidia</taxon>
        <taxon>Analgoidea</taxon>
        <taxon>Pyroglyphidae</taxon>
        <taxon>Dermatophagoidinae</taxon>
        <taxon>Dermatophagoides</taxon>
    </lineage>
</organism>
<sequence length="64" mass="7628">VYCNMLTSSYVLDTSILPLDLFFLCCRCIYYRYCCQVIDVLESWINNIANVMKQTDYLVDKIFH</sequence>
<comment type="caution">
    <text evidence="1">The sequence shown here is derived from an EMBL/GenBank/DDBJ whole genome shotgun (WGS) entry which is preliminary data.</text>
</comment>
<proteinExistence type="predicted"/>
<evidence type="ECO:0000313" key="2">
    <source>
        <dbReference type="Proteomes" id="UP000887458"/>
    </source>
</evidence>
<gene>
    <name evidence="1" type="ORF">DERP_008090</name>
</gene>
<accession>A0ABQ8JJP9</accession>
<evidence type="ECO:0000313" key="1">
    <source>
        <dbReference type="EMBL" id="KAH9422827.1"/>
    </source>
</evidence>
<feature type="non-terminal residue" evidence="1">
    <location>
        <position position="1"/>
    </location>
</feature>
<protein>
    <submittedName>
        <fullName evidence="1">Uncharacterized protein</fullName>
    </submittedName>
</protein>
<dbReference type="Proteomes" id="UP000887458">
    <property type="component" value="Unassembled WGS sequence"/>
</dbReference>
<keyword evidence="2" id="KW-1185">Reference proteome</keyword>
<dbReference type="EMBL" id="NJHN03000035">
    <property type="protein sequence ID" value="KAH9422827.1"/>
    <property type="molecule type" value="Genomic_DNA"/>
</dbReference>
<name>A0ABQ8JJP9_DERPT</name>
<reference evidence="1 2" key="1">
    <citation type="journal article" date="2018" name="J. Allergy Clin. Immunol.">
        <title>High-quality assembly of Dermatophagoides pteronyssinus genome and transcriptome reveals a wide range of novel allergens.</title>
        <authorList>
            <person name="Liu X.Y."/>
            <person name="Yang K.Y."/>
            <person name="Wang M.Q."/>
            <person name="Kwok J.S."/>
            <person name="Zeng X."/>
            <person name="Yang Z."/>
            <person name="Xiao X.J."/>
            <person name="Lau C.P."/>
            <person name="Li Y."/>
            <person name="Huang Z.M."/>
            <person name="Ba J.G."/>
            <person name="Yim A.K."/>
            <person name="Ouyang C.Y."/>
            <person name="Ngai S.M."/>
            <person name="Chan T.F."/>
            <person name="Leung E.L."/>
            <person name="Liu L."/>
            <person name="Liu Z.G."/>
            <person name="Tsui S.K."/>
        </authorList>
    </citation>
    <scope>NUCLEOTIDE SEQUENCE [LARGE SCALE GENOMIC DNA]</scope>
    <source>
        <strain evidence="1">Derp</strain>
    </source>
</reference>
<reference evidence="1 2" key="2">
    <citation type="journal article" date="2022" name="Mol. Biol. Evol.">
        <title>Comparative Genomics Reveals Insights into the Divergent Evolution of Astigmatic Mites and Household Pest Adaptations.</title>
        <authorList>
            <person name="Xiong Q."/>
            <person name="Wan A.T."/>
            <person name="Liu X."/>
            <person name="Fung C.S."/>
            <person name="Xiao X."/>
            <person name="Malainual N."/>
            <person name="Hou J."/>
            <person name="Wang L."/>
            <person name="Wang M."/>
            <person name="Yang K.Y."/>
            <person name="Cui Y."/>
            <person name="Leung E.L."/>
            <person name="Nong W."/>
            <person name="Shin S.K."/>
            <person name="Au S.W."/>
            <person name="Jeong K.Y."/>
            <person name="Chew F.T."/>
            <person name="Hui J.H."/>
            <person name="Leung T.F."/>
            <person name="Tungtrongchitr A."/>
            <person name="Zhong N."/>
            <person name="Liu Z."/>
            <person name="Tsui S.K."/>
        </authorList>
    </citation>
    <scope>NUCLEOTIDE SEQUENCE [LARGE SCALE GENOMIC DNA]</scope>
    <source>
        <strain evidence="1">Derp</strain>
    </source>
</reference>